<dbReference type="SUPFAM" id="SSF52833">
    <property type="entry name" value="Thioredoxin-like"/>
    <property type="match status" value="1"/>
</dbReference>
<dbReference type="PANTHER" id="PTHR42852:SF6">
    <property type="entry name" value="THIOL:DISULFIDE INTERCHANGE PROTEIN DSBE"/>
    <property type="match status" value="1"/>
</dbReference>
<dbReference type="RefSeq" id="WP_168036068.1">
    <property type="nucleotide sequence ID" value="NZ_JAATJH010000001.1"/>
</dbReference>
<accession>A0ABX0X8E7</accession>
<evidence type="ECO:0000313" key="7">
    <source>
        <dbReference type="EMBL" id="NJC25310.1"/>
    </source>
</evidence>
<dbReference type="CDD" id="cd02966">
    <property type="entry name" value="TlpA_like_family"/>
    <property type="match status" value="1"/>
</dbReference>
<dbReference type="Proteomes" id="UP000770785">
    <property type="component" value="Unassembled WGS sequence"/>
</dbReference>
<keyword evidence="2" id="KW-0201">Cytochrome c-type biogenesis</keyword>
<keyword evidence="3" id="KW-1015">Disulfide bond</keyword>
<name>A0ABX0X8E7_9BACT</name>
<feature type="domain" description="Thioredoxin" evidence="6">
    <location>
        <begin position="209"/>
        <end position="368"/>
    </location>
</feature>
<feature type="chain" id="PRO_5046678570" evidence="5">
    <location>
        <begin position="21"/>
        <end position="368"/>
    </location>
</feature>
<evidence type="ECO:0000256" key="4">
    <source>
        <dbReference type="ARBA" id="ARBA00023284"/>
    </source>
</evidence>
<reference evidence="7 8" key="1">
    <citation type="submission" date="2020-03" db="EMBL/GenBank/DDBJ databases">
        <title>Genomic Encyclopedia of Type Strains, Phase IV (KMG-IV): sequencing the most valuable type-strain genomes for metagenomic binning, comparative biology and taxonomic classification.</title>
        <authorList>
            <person name="Goeker M."/>
        </authorList>
    </citation>
    <scope>NUCLEOTIDE SEQUENCE [LARGE SCALE GENOMIC DNA]</scope>
    <source>
        <strain evidence="7 8">DSM 105096</strain>
    </source>
</reference>
<keyword evidence="8" id="KW-1185">Reference proteome</keyword>
<keyword evidence="4" id="KW-0676">Redox-active center</keyword>
<comment type="caution">
    <text evidence="7">The sequence shown here is derived from an EMBL/GenBank/DDBJ whole genome shotgun (WGS) entry which is preliminary data.</text>
</comment>
<organism evidence="7 8">
    <name type="scientific">Neolewinella antarctica</name>
    <dbReference type="NCBI Taxonomy" id="442734"/>
    <lineage>
        <taxon>Bacteria</taxon>
        <taxon>Pseudomonadati</taxon>
        <taxon>Bacteroidota</taxon>
        <taxon>Saprospiria</taxon>
        <taxon>Saprospirales</taxon>
        <taxon>Lewinellaceae</taxon>
        <taxon>Neolewinella</taxon>
    </lineage>
</organism>
<dbReference type="InterPro" id="IPR000866">
    <property type="entry name" value="AhpC/TSA"/>
</dbReference>
<gene>
    <name evidence="7" type="ORF">GGR27_000791</name>
</gene>
<keyword evidence="5" id="KW-0732">Signal</keyword>
<proteinExistence type="predicted"/>
<evidence type="ECO:0000256" key="3">
    <source>
        <dbReference type="ARBA" id="ARBA00023157"/>
    </source>
</evidence>
<dbReference type="EMBL" id="JAATJH010000001">
    <property type="protein sequence ID" value="NJC25310.1"/>
    <property type="molecule type" value="Genomic_DNA"/>
</dbReference>
<dbReference type="PANTHER" id="PTHR42852">
    <property type="entry name" value="THIOL:DISULFIDE INTERCHANGE PROTEIN DSBE"/>
    <property type="match status" value="1"/>
</dbReference>
<dbReference type="InterPro" id="IPR013766">
    <property type="entry name" value="Thioredoxin_domain"/>
</dbReference>
<evidence type="ECO:0000259" key="6">
    <source>
        <dbReference type="PROSITE" id="PS51352"/>
    </source>
</evidence>
<dbReference type="Gene3D" id="3.40.30.10">
    <property type="entry name" value="Glutaredoxin"/>
    <property type="match status" value="1"/>
</dbReference>
<evidence type="ECO:0000256" key="5">
    <source>
        <dbReference type="SAM" id="SignalP"/>
    </source>
</evidence>
<dbReference type="InterPro" id="IPR036249">
    <property type="entry name" value="Thioredoxin-like_sf"/>
</dbReference>
<dbReference type="InterPro" id="IPR050553">
    <property type="entry name" value="Thioredoxin_ResA/DsbE_sf"/>
</dbReference>
<dbReference type="PROSITE" id="PS51352">
    <property type="entry name" value="THIOREDOXIN_2"/>
    <property type="match status" value="1"/>
</dbReference>
<protein>
    <submittedName>
        <fullName evidence="7">Peroxiredoxin</fullName>
    </submittedName>
</protein>
<evidence type="ECO:0000313" key="8">
    <source>
        <dbReference type="Proteomes" id="UP000770785"/>
    </source>
</evidence>
<comment type="subcellular location">
    <subcellularLocation>
        <location evidence="1">Cell envelope</location>
    </subcellularLocation>
</comment>
<dbReference type="Pfam" id="PF00578">
    <property type="entry name" value="AhpC-TSA"/>
    <property type="match status" value="1"/>
</dbReference>
<sequence length="368" mass="40184">MKFFSYLFGLMLLLSFTSCGEEVSGSLVKGQLTGAENLQVALDQVMIAEEAKQKAIAAIGPDGSFALGFVEGLAPGIYQLRIGAQTALLSVETDEKVISITGQLTDLNDYTFKVTGSPSTEQLQTTMQSLRKGQLQMEDVERLISEIESPNTAAFVAYSVLGRAGGAALPIHEATLGRLADSNPNKVAYQQYVAALTQRQNAQKATERIQVGQPAPDITLNSPDGTQYKLSDLRGQVVLLDFWAAWCRPCRAENPNVVKVYDRYKNDGFTIYSVSLDGMDARRTANMNADQLAAATENSRQRWVAAIEQDKLAWPYHVSELKHWDSSAARDYGVRGIPRTFLVDREGKIAAVGLRGAASIEQALKKLI</sequence>
<feature type="signal peptide" evidence="5">
    <location>
        <begin position="1"/>
        <end position="20"/>
    </location>
</feature>
<dbReference type="PROSITE" id="PS51257">
    <property type="entry name" value="PROKAR_LIPOPROTEIN"/>
    <property type="match status" value="1"/>
</dbReference>
<evidence type="ECO:0000256" key="1">
    <source>
        <dbReference type="ARBA" id="ARBA00004196"/>
    </source>
</evidence>
<evidence type="ECO:0000256" key="2">
    <source>
        <dbReference type="ARBA" id="ARBA00022748"/>
    </source>
</evidence>